<dbReference type="GO" id="GO:0016747">
    <property type="term" value="F:acyltransferase activity, transferring groups other than amino-acyl groups"/>
    <property type="evidence" value="ECO:0007669"/>
    <property type="project" value="InterPro"/>
</dbReference>
<evidence type="ECO:0000313" key="2">
    <source>
        <dbReference type="EMBL" id="KDE60632.1"/>
    </source>
</evidence>
<dbReference type="Proteomes" id="UP000027473">
    <property type="component" value="Unassembled WGS sequence"/>
</dbReference>
<sequence>MKFKLIKGSHKYKSLIIEMLEEWKKYNDTHDTNKSPYAIFKNSVDDFDYYIENLECKTPTQELVPDSTYFCLDEESNIIVGSVSIRHYLNEHLLNVGGHIGYGIRPSLRKKGYGSAMLNLALNECKNLGIDKVLLVCDKNNIASAKTITNNGGMLENEIEEKGKCMQRYWISIKKNDEIAVENK</sequence>
<dbReference type="Gene3D" id="3.40.630.30">
    <property type="match status" value="1"/>
</dbReference>
<dbReference type="EMBL" id="JAAC01000235">
    <property type="protein sequence ID" value="KDE60632.1"/>
    <property type="molecule type" value="Genomic_DNA"/>
</dbReference>
<evidence type="ECO:0000313" key="3">
    <source>
        <dbReference type="Proteomes" id="UP000027473"/>
    </source>
</evidence>
<proteinExistence type="predicted"/>
<evidence type="ECO:0000259" key="1">
    <source>
        <dbReference type="PROSITE" id="PS51186"/>
    </source>
</evidence>
<dbReference type="InterPro" id="IPR000182">
    <property type="entry name" value="GNAT_dom"/>
</dbReference>
<dbReference type="Pfam" id="PF00583">
    <property type="entry name" value="Acetyltransf_1"/>
    <property type="match status" value="1"/>
</dbReference>
<name>A0AB73BSX1_9FUSO</name>
<dbReference type="SUPFAM" id="SSF55729">
    <property type="entry name" value="Acyl-CoA N-acyltransferases (Nat)"/>
    <property type="match status" value="1"/>
</dbReference>
<reference evidence="2 3" key="1">
    <citation type="submission" date="2014-01" db="EMBL/GenBank/DDBJ databases">
        <title>Comparative genomics of Fusobacterium necrophorum wild isolates.</title>
        <authorList>
            <person name="Kittichotirat W."/>
            <person name="Bumgarner R.E."/>
            <person name="Lawrence P."/>
        </authorList>
    </citation>
    <scope>NUCLEOTIDE SEQUENCE [LARGE SCALE GENOMIC DNA]</scope>
    <source>
        <strain evidence="2 3">BL</strain>
    </source>
</reference>
<dbReference type="PANTHER" id="PTHR39173:SF1">
    <property type="entry name" value="ACETYLTRANSFERASE"/>
    <property type="match status" value="1"/>
</dbReference>
<dbReference type="PROSITE" id="PS51186">
    <property type="entry name" value="GNAT"/>
    <property type="match status" value="1"/>
</dbReference>
<accession>A0AB73BSX1</accession>
<organism evidence="2 3">
    <name type="scientific">Fusobacterium necrophorum BL</name>
    <dbReference type="NCBI Taxonomy" id="1441732"/>
    <lineage>
        <taxon>Bacteria</taxon>
        <taxon>Fusobacteriati</taxon>
        <taxon>Fusobacteriota</taxon>
        <taxon>Fusobacteriia</taxon>
        <taxon>Fusobacteriales</taxon>
        <taxon>Fusobacteriaceae</taxon>
        <taxon>Fusobacterium</taxon>
    </lineage>
</organism>
<gene>
    <name evidence="2" type="ORF">FUSO3_12340</name>
</gene>
<dbReference type="CDD" id="cd04301">
    <property type="entry name" value="NAT_SF"/>
    <property type="match status" value="1"/>
</dbReference>
<comment type="caution">
    <text evidence="2">The sequence shown here is derived from an EMBL/GenBank/DDBJ whole genome shotgun (WGS) entry which is preliminary data.</text>
</comment>
<dbReference type="AlphaFoldDB" id="A0AB73BSX1"/>
<feature type="domain" description="N-acetyltransferase" evidence="1">
    <location>
        <begin position="15"/>
        <end position="176"/>
    </location>
</feature>
<dbReference type="RefSeq" id="WP_035904725.1">
    <property type="nucleotide sequence ID" value="NZ_JAAC01000235.1"/>
</dbReference>
<dbReference type="PANTHER" id="PTHR39173">
    <property type="entry name" value="ACETYLTRANSFERASE"/>
    <property type="match status" value="1"/>
</dbReference>
<dbReference type="InterPro" id="IPR016181">
    <property type="entry name" value="Acyl_CoA_acyltransferase"/>
</dbReference>
<protein>
    <submittedName>
        <fullName evidence="2">N-acetyltransferase GCN5</fullName>
    </submittedName>
</protein>